<dbReference type="InterPro" id="IPR008136">
    <property type="entry name" value="CinA_C"/>
</dbReference>
<dbReference type="RefSeq" id="WP_129030385.1">
    <property type="nucleotide sequence ID" value="NZ_AP026818.1"/>
</dbReference>
<dbReference type="Pfam" id="PF02464">
    <property type="entry name" value="CinA"/>
    <property type="match status" value="1"/>
</dbReference>
<dbReference type="Pfam" id="PF00994">
    <property type="entry name" value="MoCF_biosynth"/>
    <property type="match status" value="1"/>
</dbReference>
<dbReference type="PANTHER" id="PTHR13939:SF0">
    <property type="entry name" value="NMN AMIDOHYDROLASE-LIKE PROTEIN YFAY"/>
    <property type="match status" value="1"/>
</dbReference>
<dbReference type="InterPro" id="IPR008135">
    <property type="entry name" value="Competence-induced_CinA"/>
</dbReference>
<dbReference type="AlphaFoldDB" id="A0A4V1LEN3"/>
<name>A0A4V1LEN3_CLOTA</name>
<dbReference type="InterPro" id="IPR001453">
    <property type="entry name" value="MoaB/Mog_dom"/>
</dbReference>
<evidence type="ECO:0000313" key="6">
    <source>
        <dbReference type="Proteomes" id="UP001321763"/>
    </source>
</evidence>
<dbReference type="NCBIfam" id="TIGR00199">
    <property type="entry name" value="PncC_domain"/>
    <property type="match status" value="1"/>
</dbReference>
<evidence type="ECO:0000313" key="3">
    <source>
        <dbReference type="EMBL" id="BDR79947.1"/>
    </source>
</evidence>
<dbReference type="Gene3D" id="3.40.980.10">
    <property type="entry name" value="MoaB/Mog-like domain"/>
    <property type="match status" value="1"/>
</dbReference>
<evidence type="ECO:0000313" key="5">
    <source>
        <dbReference type="Proteomes" id="UP000290921"/>
    </source>
</evidence>
<accession>A0A4V1LEN3</accession>
<sequence>MNAEIIAVGTEILLGDIVNTNAQFLSQELAEMGISVYHQSVVGDNGNRLKEELTESFKRSNIVITTGGLGPTKDDLTKEIGAEYFNKKMFLHDESLKNIKNHFKKQGKILSKNNEKQAYFPEESIILPNNFGTAPGCIIEEDDKFLIMLPGPPKEIIPMFKDYVIPYLKKFNEGVLISKVLRICGIGESKVVTEINHLIENQTNPTVAPYAKENEVILRLTAKAKNEEEALSLICPLEKEIRDILGNNIYGTDSDTLEGVIGKFLIENNLYIATAESCTGGLLCGRLVNYPGISKCFVEGIVTYSNNSKMNRIGVKKETLNKFGAVSEETAIEMAKGVANSSGADIGISTTGIAGPSGGTYEKPVGLVYIGYYIQGKSFAKKFIFPGDRQSMRNRTVTVALDYLRKNLI</sequence>
<dbReference type="HAMAP" id="MF_00226_B">
    <property type="entry name" value="CinA_B"/>
    <property type="match status" value="1"/>
</dbReference>
<dbReference type="SMART" id="SM00852">
    <property type="entry name" value="MoCF_biosynth"/>
    <property type="match status" value="1"/>
</dbReference>
<reference evidence="4 5" key="1">
    <citation type="submission" date="2018-06" db="EMBL/GenBank/DDBJ databases">
        <title>Genome conservation of Clostridium tetani.</title>
        <authorList>
            <person name="Bruggemann H."/>
            <person name="Popoff M.R."/>
        </authorList>
    </citation>
    <scope>NUCLEOTIDE SEQUENCE [LARGE SCALE GENOMIC DNA]</scope>
    <source>
        <strain evidence="4 5">2017.061</strain>
    </source>
</reference>
<protein>
    <recommendedName>
        <fullName evidence="1">Putative competence-damage inducible protein</fullName>
    </recommendedName>
</protein>
<dbReference type="Gene3D" id="3.90.950.20">
    <property type="entry name" value="CinA-like"/>
    <property type="match status" value="1"/>
</dbReference>
<dbReference type="SUPFAM" id="SSF53218">
    <property type="entry name" value="Molybdenum cofactor biosynthesis proteins"/>
    <property type="match status" value="1"/>
</dbReference>
<evidence type="ECO:0000259" key="2">
    <source>
        <dbReference type="SMART" id="SM00852"/>
    </source>
</evidence>
<dbReference type="InterPro" id="IPR036425">
    <property type="entry name" value="MoaB/Mog-like_dom_sf"/>
</dbReference>
<reference evidence="3 6" key="2">
    <citation type="submission" date="2022-09" db="EMBL/GenBank/DDBJ databases">
        <title>complete genome sequences of Clostridium tetani str. KHSU-234311-028 isolated from soil.</title>
        <authorList>
            <person name="Sekizuka T."/>
            <person name="Shitada C."/>
            <person name="Takahashi M."/>
            <person name="Kuroda M."/>
        </authorList>
    </citation>
    <scope>NUCLEOTIDE SEQUENCE [LARGE SCALE GENOMIC DNA]</scope>
    <source>
        <strain evidence="3 6">KHSU-234311-028</strain>
    </source>
</reference>
<dbReference type="NCBIfam" id="NF001813">
    <property type="entry name" value="PRK00549.1"/>
    <property type="match status" value="1"/>
</dbReference>
<feature type="domain" description="MoaB/Mog" evidence="2">
    <location>
        <begin position="4"/>
        <end position="170"/>
    </location>
</feature>
<comment type="similarity">
    <text evidence="1">Belongs to the CinA family.</text>
</comment>
<dbReference type="NCBIfam" id="TIGR00200">
    <property type="entry name" value="cinA_nterm"/>
    <property type="match status" value="1"/>
</dbReference>
<evidence type="ECO:0000313" key="4">
    <source>
        <dbReference type="EMBL" id="RXI48565.1"/>
    </source>
</evidence>
<dbReference type="Pfam" id="PF18146">
    <property type="entry name" value="CinA_KH"/>
    <property type="match status" value="1"/>
</dbReference>
<dbReference type="PIRSF" id="PIRSF006728">
    <property type="entry name" value="CinA"/>
    <property type="match status" value="1"/>
</dbReference>
<dbReference type="Proteomes" id="UP000290921">
    <property type="component" value="Unassembled WGS sequence"/>
</dbReference>
<gene>
    <name evidence="1 3" type="primary">cinA</name>
    <name evidence="4" type="ORF">DP130_07485</name>
    <name evidence="3" type="ORF">K234311028_01930</name>
</gene>
<dbReference type="SUPFAM" id="SSF142433">
    <property type="entry name" value="CinA-like"/>
    <property type="match status" value="1"/>
</dbReference>
<dbReference type="Gene3D" id="3.30.70.2860">
    <property type="match status" value="1"/>
</dbReference>
<dbReference type="EMBL" id="AP026818">
    <property type="protein sequence ID" value="BDR79947.1"/>
    <property type="molecule type" value="Genomic_DNA"/>
</dbReference>
<proteinExistence type="inferred from homology"/>
<evidence type="ECO:0000256" key="1">
    <source>
        <dbReference type="HAMAP-Rule" id="MF_00226"/>
    </source>
</evidence>
<dbReference type="NCBIfam" id="TIGR00177">
    <property type="entry name" value="molyb_syn"/>
    <property type="match status" value="1"/>
</dbReference>
<dbReference type="Proteomes" id="UP001321763">
    <property type="component" value="Chromosome"/>
</dbReference>
<dbReference type="EMBL" id="QMAP01000006">
    <property type="protein sequence ID" value="RXI48565.1"/>
    <property type="molecule type" value="Genomic_DNA"/>
</dbReference>
<dbReference type="InterPro" id="IPR036653">
    <property type="entry name" value="CinA-like_C"/>
</dbReference>
<dbReference type="InterPro" id="IPR050101">
    <property type="entry name" value="CinA"/>
</dbReference>
<dbReference type="PANTHER" id="PTHR13939">
    <property type="entry name" value="NICOTINAMIDE-NUCLEOTIDE AMIDOHYDROLASE PNCC"/>
    <property type="match status" value="1"/>
</dbReference>
<dbReference type="InterPro" id="IPR041424">
    <property type="entry name" value="CinA_KH"/>
</dbReference>
<organism evidence="4 5">
    <name type="scientific">Clostridium tetani</name>
    <dbReference type="NCBI Taxonomy" id="1513"/>
    <lineage>
        <taxon>Bacteria</taxon>
        <taxon>Bacillati</taxon>
        <taxon>Bacillota</taxon>
        <taxon>Clostridia</taxon>
        <taxon>Eubacteriales</taxon>
        <taxon>Clostridiaceae</taxon>
        <taxon>Clostridium</taxon>
    </lineage>
</organism>
<dbReference type="CDD" id="cd00885">
    <property type="entry name" value="cinA"/>
    <property type="match status" value="1"/>
</dbReference>